<organism evidence="1 2">
    <name type="scientific">Dichomitus squalens</name>
    <dbReference type="NCBI Taxonomy" id="114155"/>
    <lineage>
        <taxon>Eukaryota</taxon>
        <taxon>Fungi</taxon>
        <taxon>Dikarya</taxon>
        <taxon>Basidiomycota</taxon>
        <taxon>Agaricomycotina</taxon>
        <taxon>Agaricomycetes</taxon>
        <taxon>Polyporales</taxon>
        <taxon>Polyporaceae</taxon>
        <taxon>Dichomitus</taxon>
    </lineage>
</organism>
<evidence type="ECO:0000313" key="1">
    <source>
        <dbReference type="EMBL" id="TBU58988.1"/>
    </source>
</evidence>
<reference evidence="1 2" key="1">
    <citation type="submission" date="2019-01" db="EMBL/GenBank/DDBJ databases">
        <title>Draft genome sequences of three monokaryotic isolates of the white-rot basidiomycete fungus Dichomitus squalens.</title>
        <authorList>
            <consortium name="DOE Joint Genome Institute"/>
            <person name="Lopez S.C."/>
            <person name="Andreopoulos B."/>
            <person name="Pangilinan J."/>
            <person name="Lipzen A."/>
            <person name="Riley R."/>
            <person name="Ahrendt S."/>
            <person name="Ng V."/>
            <person name="Barry K."/>
            <person name="Daum C."/>
            <person name="Grigoriev I.V."/>
            <person name="Hilden K.S."/>
            <person name="Makela M.R."/>
            <person name="de Vries R.P."/>
        </authorList>
    </citation>
    <scope>NUCLEOTIDE SEQUENCE [LARGE SCALE GENOMIC DNA]</scope>
    <source>
        <strain evidence="1 2">CBS 464.89</strain>
    </source>
</reference>
<name>A0A4V2K887_9APHY</name>
<sequence length="105" mass="11341">MFVRDGHPSAEACRAAAGFTHAAPHGSGILLHDPARVAAGIALLNGASIPRLTALPEACRKMQRRRTRPLRSCERSSSRAGCRLSARIQRKGKDLRMLSGGRSQR</sequence>
<dbReference type="EMBL" id="ML145118">
    <property type="protein sequence ID" value="TBU58988.1"/>
    <property type="molecule type" value="Genomic_DNA"/>
</dbReference>
<keyword evidence="2" id="KW-1185">Reference proteome</keyword>
<dbReference type="Proteomes" id="UP000292082">
    <property type="component" value="Unassembled WGS sequence"/>
</dbReference>
<protein>
    <submittedName>
        <fullName evidence="1">Uncharacterized protein</fullName>
    </submittedName>
</protein>
<gene>
    <name evidence="1" type="ORF">BD310DRAFT_925868</name>
</gene>
<dbReference type="AlphaFoldDB" id="A0A4V2K887"/>
<proteinExistence type="predicted"/>
<evidence type="ECO:0000313" key="2">
    <source>
        <dbReference type="Proteomes" id="UP000292082"/>
    </source>
</evidence>
<accession>A0A4V2K887</accession>